<dbReference type="RefSeq" id="WP_092953517.1">
    <property type="nucleotide sequence ID" value="NZ_FOMQ01000009.1"/>
</dbReference>
<dbReference type="EMBL" id="FOMQ01000009">
    <property type="protein sequence ID" value="SFD93282.1"/>
    <property type="molecule type" value="Genomic_DNA"/>
</dbReference>
<dbReference type="Proteomes" id="UP000199517">
    <property type="component" value="Unassembled WGS sequence"/>
</dbReference>
<evidence type="ECO:0000313" key="3">
    <source>
        <dbReference type="Proteomes" id="UP000199517"/>
    </source>
</evidence>
<protein>
    <submittedName>
        <fullName evidence="2">Uncharacterized protein</fullName>
    </submittedName>
</protein>
<dbReference type="AlphaFoldDB" id="A0A1I1WDY2"/>
<keyword evidence="1" id="KW-0802">TPR repeat</keyword>
<dbReference type="SUPFAM" id="SSF48452">
    <property type="entry name" value="TPR-like"/>
    <property type="match status" value="1"/>
</dbReference>
<dbReference type="Gene3D" id="1.25.40.10">
    <property type="entry name" value="Tetratricopeptide repeat domain"/>
    <property type="match status" value="1"/>
</dbReference>
<dbReference type="InterPro" id="IPR019734">
    <property type="entry name" value="TPR_rpt"/>
</dbReference>
<evidence type="ECO:0000313" key="2">
    <source>
        <dbReference type="EMBL" id="SFD93282.1"/>
    </source>
</evidence>
<dbReference type="PROSITE" id="PS50005">
    <property type="entry name" value="TPR"/>
    <property type="match status" value="1"/>
</dbReference>
<proteinExistence type="predicted"/>
<reference evidence="3" key="1">
    <citation type="submission" date="2016-10" db="EMBL/GenBank/DDBJ databases">
        <authorList>
            <person name="Varghese N."/>
            <person name="Submissions S."/>
        </authorList>
    </citation>
    <scope>NUCLEOTIDE SEQUENCE [LARGE SCALE GENOMIC DNA]</scope>
    <source>
        <strain evidence="3">DSM 7481</strain>
    </source>
</reference>
<dbReference type="STRING" id="32040.SAMN04489710_10969"/>
<dbReference type="OrthoDB" id="8776071at2"/>
<feature type="repeat" description="TPR" evidence="1">
    <location>
        <begin position="42"/>
        <end position="75"/>
    </location>
</feature>
<sequence>MPSSSEPHSPTLERALAASAAGAAQEAIALFQQAAQEQPGSAAPHFLLGAEFASLGQMDKAEQSFCDAVILAPEWPIPRYQLGLLQFSAGRVSAALLTWQPLLGLDEGNPLPHWVRGFSFLAVDDFSQARAFFSAGLERNTEHPPMSADIRLVLARMDALGQSIATPPAHERVGAEDDADATHVLLSNYQQQGPAH</sequence>
<evidence type="ECO:0000256" key="1">
    <source>
        <dbReference type="PROSITE-ProRule" id="PRU00339"/>
    </source>
</evidence>
<organism evidence="2 3">
    <name type="scientific">Paracidovorax konjaci</name>
    <dbReference type="NCBI Taxonomy" id="32040"/>
    <lineage>
        <taxon>Bacteria</taxon>
        <taxon>Pseudomonadati</taxon>
        <taxon>Pseudomonadota</taxon>
        <taxon>Betaproteobacteria</taxon>
        <taxon>Burkholderiales</taxon>
        <taxon>Comamonadaceae</taxon>
        <taxon>Paracidovorax</taxon>
    </lineage>
</organism>
<accession>A0A1I1WDY2</accession>
<keyword evidence="3" id="KW-1185">Reference proteome</keyword>
<name>A0A1I1WDY2_9BURK</name>
<dbReference type="SMART" id="SM00028">
    <property type="entry name" value="TPR"/>
    <property type="match status" value="4"/>
</dbReference>
<gene>
    <name evidence="2" type="ORF">SAMN04489710_10969</name>
</gene>
<dbReference type="InterPro" id="IPR011990">
    <property type="entry name" value="TPR-like_helical_dom_sf"/>
</dbReference>